<reference evidence="2 3" key="1">
    <citation type="journal article" date="2016" name="Int. J. Syst. Evol. Microbiol.">
        <title>Arsenicitalea aurantiaca gen. nov., sp. nov., a new member of the family Hyphomicrobiaceae, isolated from high-arsenic sediment.</title>
        <authorList>
            <person name="Mu Y."/>
            <person name="Zhou L."/>
            <person name="Zeng X.C."/>
            <person name="Liu L."/>
            <person name="Pan Y."/>
            <person name="Chen X."/>
            <person name="Wang J."/>
            <person name="Li S."/>
            <person name="Li W.J."/>
            <person name="Wang Y."/>
        </authorList>
    </citation>
    <scope>NUCLEOTIDE SEQUENCE [LARGE SCALE GENOMIC DNA]</scope>
    <source>
        <strain evidence="2 3">42-50</strain>
    </source>
</reference>
<evidence type="ECO:0000313" key="2">
    <source>
        <dbReference type="EMBL" id="RUT31092.1"/>
    </source>
</evidence>
<dbReference type="AlphaFoldDB" id="A0A433XAK3"/>
<dbReference type="Proteomes" id="UP000281547">
    <property type="component" value="Unassembled WGS sequence"/>
</dbReference>
<keyword evidence="1" id="KW-0732">Signal</keyword>
<protein>
    <recommendedName>
        <fullName evidence="4">Copper chaperone PCu(A)C</fullName>
    </recommendedName>
</protein>
<gene>
    <name evidence="2" type="ORF">EMQ25_09450</name>
</gene>
<evidence type="ECO:0000313" key="3">
    <source>
        <dbReference type="Proteomes" id="UP000281547"/>
    </source>
</evidence>
<accession>A0A433XAK3</accession>
<dbReference type="RefSeq" id="WP_127188338.1">
    <property type="nucleotide sequence ID" value="NZ_RZNJ01000003.1"/>
</dbReference>
<sequence length="170" mass="18394">MKRSGAGRVALGLVASLALAGTAISQQQSGTVGSGPPEDIFLEFSLNGAGELQMSEDQFTLAWGGYYRFNLLCPGDGLENEAGVSFIADRFWRDAHIRIVSVSDPESGFQEVPEINFHMQGMQVGMIDCEGLDAAARVSFFPMRRGSYDFTVINDTVEPVETLTGTFVVE</sequence>
<evidence type="ECO:0000256" key="1">
    <source>
        <dbReference type="SAM" id="SignalP"/>
    </source>
</evidence>
<feature type="chain" id="PRO_5019435508" description="Copper chaperone PCu(A)C" evidence="1">
    <location>
        <begin position="21"/>
        <end position="170"/>
    </location>
</feature>
<proteinExistence type="predicted"/>
<keyword evidence="3" id="KW-1185">Reference proteome</keyword>
<dbReference type="EMBL" id="RZNJ01000003">
    <property type="protein sequence ID" value="RUT31092.1"/>
    <property type="molecule type" value="Genomic_DNA"/>
</dbReference>
<dbReference type="OrthoDB" id="5343781at2"/>
<evidence type="ECO:0008006" key="4">
    <source>
        <dbReference type="Google" id="ProtNLM"/>
    </source>
</evidence>
<organism evidence="2 3">
    <name type="scientific">Arsenicitalea aurantiaca</name>
    <dbReference type="NCBI Taxonomy" id="1783274"/>
    <lineage>
        <taxon>Bacteria</taxon>
        <taxon>Pseudomonadati</taxon>
        <taxon>Pseudomonadota</taxon>
        <taxon>Alphaproteobacteria</taxon>
        <taxon>Hyphomicrobiales</taxon>
        <taxon>Devosiaceae</taxon>
        <taxon>Arsenicitalea</taxon>
    </lineage>
</organism>
<feature type="signal peptide" evidence="1">
    <location>
        <begin position="1"/>
        <end position="20"/>
    </location>
</feature>
<name>A0A433XAK3_9HYPH</name>
<comment type="caution">
    <text evidence="2">The sequence shown here is derived from an EMBL/GenBank/DDBJ whole genome shotgun (WGS) entry which is preliminary data.</text>
</comment>